<evidence type="ECO:0000313" key="2">
    <source>
        <dbReference type="Proteomes" id="UP001596414"/>
    </source>
</evidence>
<accession>A0ABD5X3U6</accession>
<organism evidence="1 2">
    <name type="scientific">Halovenus rubra</name>
    <dbReference type="NCBI Taxonomy" id="869890"/>
    <lineage>
        <taxon>Archaea</taxon>
        <taxon>Methanobacteriati</taxon>
        <taxon>Methanobacteriota</taxon>
        <taxon>Stenosarchaea group</taxon>
        <taxon>Halobacteria</taxon>
        <taxon>Halobacteriales</taxon>
        <taxon>Haloarculaceae</taxon>
        <taxon>Halovenus</taxon>
    </lineage>
</organism>
<dbReference type="PANTHER" id="PTHR34796">
    <property type="entry name" value="EXPRESSED PROTEIN"/>
    <property type="match status" value="1"/>
</dbReference>
<dbReference type="EMBL" id="JBHSZQ010000001">
    <property type="protein sequence ID" value="MFC7124543.1"/>
    <property type="molecule type" value="Genomic_DNA"/>
</dbReference>
<dbReference type="Proteomes" id="UP001596414">
    <property type="component" value="Unassembled WGS sequence"/>
</dbReference>
<dbReference type="Pfam" id="PF03745">
    <property type="entry name" value="DUF309"/>
    <property type="match status" value="1"/>
</dbReference>
<name>A0ABD5X3U6_9EURY</name>
<dbReference type="RefSeq" id="WP_267637744.1">
    <property type="nucleotide sequence ID" value="NZ_JAODIY010000010.1"/>
</dbReference>
<dbReference type="InterPro" id="IPR005500">
    <property type="entry name" value="DUF309"/>
</dbReference>
<protein>
    <submittedName>
        <fullName evidence="1">DUF309 domain-containing protein</fullName>
    </submittedName>
</protein>
<reference evidence="1 2" key="1">
    <citation type="journal article" date="2014" name="Int. J. Syst. Evol. Microbiol.">
        <title>Complete genome sequence of Corynebacterium casei LMG S-19264T (=DSM 44701T), isolated from a smear-ripened cheese.</title>
        <authorList>
            <consortium name="US DOE Joint Genome Institute (JGI-PGF)"/>
            <person name="Walter F."/>
            <person name="Albersmeier A."/>
            <person name="Kalinowski J."/>
            <person name="Ruckert C."/>
        </authorList>
    </citation>
    <scope>NUCLEOTIDE SEQUENCE [LARGE SCALE GENOMIC DNA]</scope>
    <source>
        <strain evidence="1 2">CGMCC 4.7215</strain>
    </source>
</reference>
<dbReference type="Gene3D" id="1.10.3450.10">
    <property type="entry name" value="TTHA0068-like"/>
    <property type="match status" value="1"/>
</dbReference>
<gene>
    <name evidence="1" type="ORF">ACFQJ7_00605</name>
</gene>
<dbReference type="AlphaFoldDB" id="A0ABD5X3U6"/>
<proteinExistence type="predicted"/>
<dbReference type="InterPro" id="IPR023203">
    <property type="entry name" value="TTHA0068_sf"/>
</dbReference>
<sequence length="208" mass="23418">MESYLRAGVAIYNAGEYHAAHDAWENHWLNLTQGTDDEQFLHGLIQFTAAVYHAHNRNWSGATGLAASATDYLADLSATYRGVDLGSVNRYLVALNNDPERVERQRPLRLAYKGSVVGFGDLDFNETAIAAEVLAEEHGYDEAMVRQAIDFARADLDSEQTASPFVTFLFDFVREPDQRGIILQRLEEHVTRRVHRESDVSGLFDARE</sequence>
<dbReference type="SUPFAM" id="SSF140663">
    <property type="entry name" value="TTHA0068-like"/>
    <property type="match status" value="1"/>
</dbReference>
<evidence type="ECO:0000313" key="1">
    <source>
        <dbReference type="EMBL" id="MFC7124543.1"/>
    </source>
</evidence>
<dbReference type="PANTHER" id="PTHR34796:SF1">
    <property type="entry name" value="EXPRESSED PROTEIN"/>
    <property type="match status" value="1"/>
</dbReference>
<comment type="caution">
    <text evidence="1">The sequence shown here is derived from an EMBL/GenBank/DDBJ whole genome shotgun (WGS) entry which is preliminary data.</text>
</comment>